<dbReference type="GO" id="GO:0000981">
    <property type="term" value="F:DNA-binding transcription factor activity, RNA polymerase II-specific"/>
    <property type="evidence" value="ECO:0007669"/>
    <property type="project" value="InterPro"/>
</dbReference>
<dbReference type="Gene3D" id="4.10.240.10">
    <property type="entry name" value="Zn(2)-C6 fungal-type DNA-binding domain"/>
    <property type="match status" value="1"/>
</dbReference>
<feature type="compositionally biased region" description="Low complexity" evidence="3">
    <location>
        <begin position="63"/>
        <end position="72"/>
    </location>
</feature>
<dbReference type="GO" id="GO:0003677">
    <property type="term" value="F:DNA binding"/>
    <property type="evidence" value="ECO:0007669"/>
    <property type="project" value="InterPro"/>
</dbReference>
<evidence type="ECO:0000313" key="5">
    <source>
        <dbReference type="EMBL" id="ORY24688.1"/>
    </source>
</evidence>
<evidence type="ECO:0000256" key="1">
    <source>
        <dbReference type="ARBA" id="ARBA00022723"/>
    </source>
</evidence>
<dbReference type="InParanoid" id="A0A1Y2AQ31"/>
<dbReference type="CDD" id="cd00067">
    <property type="entry name" value="GAL4"/>
    <property type="match status" value="1"/>
</dbReference>
<dbReference type="PANTHER" id="PTHR46910">
    <property type="entry name" value="TRANSCRIPTION FACTOR PDR1"/>
    <property type="match status" value="1"/>
</dbReference>
<name>A0A1Y2AQ31_9TREE</name>
<dbReference type="GO" id="GO:0008270">
    <property type="term" value="F:zinc ion binding"/>
    <property type="evidence" value="ECO:0007669"/>
    <property type="project" value="InterPro"/>
</dbReference>
<sequence>MIERDTQQDSVPLKRRRITRACDRCHRGGIKCTPGPKEGTCGSCAAFGSPCTYERPVKRRGPAARSLSSRASSENKPRIPSSRHSLTPDDGWVYTEVASHEVIADLVEVFYKVVYPIIVYFHWPNFIAQIRSRRYMTSRPFFTLTMAVCAMSSARVRDGAHPVLMPTMPSSETFYRATLDAFPTNLSEAPEFDYKRTKALLALVCIQNGHVREMLQHAGDYTTLCTLEGFHIEGRWPPGLDEIQVQERRRLFWAAYQNDVYHAITFGGIVRTRESQSTVLYPAEVLSDDDITPTSITLPPHTPASMSPDPYKSVSFLRGWNFTTDLYRILEHAVERLRARCLWSNEDPSGPVSSLFTRRNGEGPSSEEILGTVQQLYTALPSVFKDIREMCGVVEIDRFGFEAAANIIVTLQTVKMVMAGSEASIEQRCAIARELLDAFARVPTSYVQAESAPMLHHLAGVGHLLGSVIQSPLSHQTYLQVRGVLLGMADLLGSLESCLSSAAGIAVKLRSHVHRIDRYMTEAAQERTWYPPVLPQNLSFLIPQTPPLAIWAPSANLSPAVQFQLPDDLFADWPFDMGFGDAFDFLGSGVGAGLGLEDASAEI</sequence>
<keyword evidence="2" id="KW-0539">Nucleus</keyword>
<gene>
    <name evidence="5" type="ORF">BCR39DRAFT_566546</name>
</gene>
<dbReference type="PROSITE" id="PS50048">
    <property type="entry name" value="ZN2_CY6_FUNGAL_2"/>
    <property type="match status" value="1"/>
</dbReference>
<protein>
    <recommendedName>
        <fullName evidence="4">Zn(2)-C6 fungal-type domain-containing protein</fullName>
    </recommendedName>
</protein>
<evidence type="ECO:0000256" key="2">
    <source>
        <dbReference type="ARBA" id="ARBA00023242"/>
    </source>
</evidence>
<reference evidence="5 6" key="1">
    <citation type="submission" date="2016-07" db="EMBL/GenBank/DDBJ databases">
        <title>Pervasive Adenine N6-methylation of Active Genes in Fungi.</title>
        <authorList>
            <consortium name="DOE Joint Genome Institute"/>
            <person name="Mondo S.J."/>
            <person name="Dannebaum R.O."/>
            <person name="Kuo R.C."/>
            <person name="Labutti K."/>
            <person name="Haridas S."/>
            <person name="Kuo A."/>
            <person name="Salamov A."/>
            <person name="Ahrendt S.R."/>
            <person name="Lipzen A."/>
            <person name="Sullivan W."/>
            <person name="Andreopoulos W.B."/>
            <person name="Clum A."/>
            <person name="Lindquist E."/>
            <person name="Daum C."/>
            <person name="Ramamoorthy G.K."/>
            <person name="Gryganskyi A."/>
            <person name="Culley D."/>
            <person name="Magnuson J.K."/>
            <person name="James T.Y."/>
            <person name="O'Malley M.A."/>
            <person name="Stajich J.E."/>
            <person name="Spatafora J.W."/>
            <person name="Visel A."/>
            <person name="Grigoriev I.V."/>
        </authorList>
    </citation>
    <scope>NUCLEOTIDE SEQUENCE [LARGE SCALE GENOMIC DNA]</scope>
    <source>
        <strain evidence="5 6">68-887.2</strain>
    </source>
</reference>
<dbReference type="AlphaFoldDB" id="A0A1Y2AQ31"/>
<dbReference type="PANTHER" id="PTHR46910:SF18">
    <property type="entry name" value="ZN(II)2CYS6 TRANSCRIPTION FACTOR (EUROFUNG)"/>
    <property type="match status" value="1"/>
</dbReference>
<accession>A0A1Y2AQ31</accession>
<dbReference type="InterPro" id="IPR036864">
    <property type="entry name" value="Zn2-C6_fun-type_DNA-bd_sf"/>
</dbReference>
<dbReference type="EMBL" id="MCFC01000065">
    <property type="protein sequence ID" value="ORY24688.1"/>
    <property type="molecule type" value="Genomic_DNA"/>
</dbReference>
<evidence type="ECO:0000313" key="6">
    <source>
        <dbReference type="Proteomes" id="UP000193986"/>
    </source>
</evidence>
<dbReference type="Pfam" id="PF00172">
    <property type="entry name" value="Zn_clus"/>
    <property type="match status" value="1"/>
</dbReference>
<dbReference type="Pfam" id="PF04082">
    <property type="entry name" value="Fungal_trans"/>
    <property type="match status" value="1"/>
</dbReference>
<dbReference type="OrthoDB" id="2123952at2759"/>
<keyword evidence="6" id="KW-1185">Reference proteome</keyword>
<dbReference type="SMART" id="SM00066">
    <property type="entry name" value="GAL4"/>
    <property type="match status" value="1"/>
</dbReference>
<proteinExistence type="predicted"/>
<dbReference type="Proteomes" id="UP000193986">
    <property type="component" value="Unassembled WGS sequence"/>
</dbReference>
<dbReference type="CDD" id="cd12148">
    <property type="entry name" value="fungal_TF_MHR"/>
    <property type="match status" value="1"/>
</dbReference>
<dbReference type="InterPro" id="IPR050987">
    <property type="entry name" value="AtrR-like"/>
</dbReference>
<organism evidence="5 6">
    <name type="scientific">Naematelia encephala</name>
    <dbReference type="NCBI Taxonomy" id="71784"/>
    <lineage>
        <taxon>Eukaryota</taxon>
        <taxon>Fungi</taxon>
        <taxon>Dikarya</taxon>
        <taxon>Basidiomycota</taxon>
        <taxon>Agaricomycotina</taxon>
        <taxon>Tremellomycetes</taxon>
        <taxon>Tremellales</taxon>
        <taxon>Naemateliaceae</taxon>
        <taxon>Naematelia</taxon>
    </lineage>
</organism>
<evidence type="ECO:0000256" key="3">
    <source>
        <dbReference type="SAM" id="MobiDB-lite"/>
    </source>
</evidence>
<feature type="region of interest" description="Disordered" evidence="3">
    <location>
        <begin position="62"/>
        <end position="85"/>
    </location>
</feature>
<feature type="domain" description="Zn(2)-C6 fungal-type" evidence="4">
    <location>
        <begin position="21"/>
        <end position="53"/>
    </location>
</feature>
<keyword evidence="1" id="KW-0479">Metal-binding</keyword>
<dbReference type="GO" id="GO:0006351">
    <property type="term" value="P:DNA-templated transcription"/>
    <property type="evidence" value="ECO:0007669"/>
    <property type="project" value="InterPro"/>
</dbReference>
<dbReference type="SUPFAM" id="SSF57701">
    <property type="entry name" value="Zn2/Cys6 DNA-binding domain"/>
    <property type="match status" value="1"/>
</dbReference>
<dbReference type="InterPro" id="IPR001138">
    <property type="entry name" value="Zn2Cys6_DnaBD"/>
</dbReference>
<dbReference type="InterPro" id="IPR007219">
    <property type="entry name" value="XnlR_reg_dom"/>
</dbReference>
<comment type="caution">
    <text evidence="5">The sequence shown here is derived from an EMBL/GenBank/DDBJ whole genome shotgun (WGS) entry which is preliminary data.</text>
</comment>
<evidence type="ECO:0000259" key="4">
    <source>
        <dbReference type="PROSITE" id="PS50048"/>
    </source>
</evidence>